<dbReference type="InterPro" id="IPR024634">
    <property type="entry name" value="Internalin_N"/>
</dbReference>
<dbReference type="Gene3D" id="2.60.40.4270">
    <property type="entry name" value="Listeria-Bacteroides repeat domain"/>
    <property type="match status" value="1"/>
</dbReference>
<dbReference type="PROSITE" id="PS50847">
    <property type="entry name" value="GRAM_POS_ANCHORING"/>
    <property type="match status" value="1"/>
</dbReference>
<dbReference type="NCBIfam" id="TIGR01167">
    <property type="entry name" value="LPXTG_anchor"/>
    <property type="match status" value="1"/>
</dbReference>
<evidence type="ECO:0000256" key="4">
    <source>
        <dbReference type="ARBA" id="ARBA00022525"/>
    </source>
</evidence>
<dbReference type="InterPro" id="IPR014756">
    <property type="entry name" value="Ig_E-set"/>
</dbReference>
<keyword evidence="3" id="KW-0134">Cell wall</keyword>
<keyword evidence="6 10" id="KW-0732">Signal</keyword>
<dbReference type="Pfam" id="PF12354">
    <property type="entry name" value="Internalin_N"/>
    <property type="match status" value="1"/>
</dbReference>
<dbReference type="Pfam" id="PF12799">
    <property type="entry name" value="LRR_4"/>
    <property type="match status" value="1"/>
</dbReference>
<dbReference type="InterPro" id="IPR025875">
    <property type="entry name" value="Leu-rich_rpt_4"/>
</dbReference>
<protein>
    <submittedName>
        <fullName evidence="12">LPXTG cell wall anchor domain-containing protein</fullName>
    </submittedName>
</protein>
<dbReference type="PANTHER" id="PTHR46652">
    <property type="entry name" value="LEUCINE-RICH REPEAT AND IQ DOMAIN-CONTAINING PROTEIN 1-RELATED"/>
    <property type="match status" value="1"/>
</dbReference>
<keyword evidence="5" id="KW-0433">Leucine-rich repeat</keyword>
<dbReference type="InterPro" id="IPR014755">
    <property type="entry name" value="Cu-Rt/internalin_Ig-like"/>
</dbReference>
<dbReference type="EMBL" id="VBWP01000004">
    <property type="protein sequence ID" value="TLG74318.1"/>
    <property type="molecule type" value="Genomic_DNA"/>
</dbReference>
<evidence type="ECO:0000313" key="13">
    <source>
        <dbReference type="Proteomes" id="UP000306912"/>
    </source>
</evidence>
<evidence type="ECO:0000256" key="6">
    <source>
        <dbReference type="ARBA" id="ARBA00022729"/>
    </source>
</evidence>
<dbReference type="SUPFAM" id="SSF81296">
    <property type="entry name" value="E set domains"/>
    <property type="match status" value="1"/>
</dbReference>
<evidence type="ECO:0000256" key="8">
    <source>
        <dbReference type="ARBA" id="ARBA00023088"/>
    </source>
</evidence>
<dbReference type="InterPro" id="IPR012569">
    <property type="entry name" value="Inl_IR"/>
</dbReference>
<keyword evidence="8" id="KW-0572">Peptidoglycan-anchor</keyword>
<proteinExistence type="inferred from homology"/>
<dbReference type="PROSITE" id="PS51450">
    <property type="entry name" value="LRR"/>
    <property type="match status" value="2"/>
</dbReference>
<accession>A0A5R8QCS7</accession>
<keyword evidence="7" id="KW-0677">Repeat</keyword>
<dbReference type="Pfam" id="PF08191">
    <property type="entry name" value="LRR_adjacent"/>
    <property type="match status" value="1"/>
</dbReference>
<dbReference type="InterPro" id="IPR001611">
    <property type="entry name" value="Leu-rich_rpt"/>
</dbReference>
<dbReference type="Gene3D" id="2.60.40.1220">
    <property type="match status" value="1"/>
</dbReference>
<evidence type="ECO:0000313" key="12">
    <source>
        <dbReference type="EMBL" id="TLG74318.1"/>
    </source>
</evidence>
<feature type="signal peptide" evidence="10">
    <location>
        <begin position="1"/>
        <end position="25"/>
    </location>
</feature>
<sequence length="393" mass="43459">MKFCKLMISFSLVVFGVLSSLFITATQQNISVQASQSTTPPPAAINEIFPDPGLAQEIQKILNKNSVSDQVTQAELSSIKYVYASSNKIENITGMEYLIHLTRLNLMNNQISDISPLASLEDLEYIHLDNNKITNVEPLANKKKALEIMVSDNQITDISSLLTLTMNSEVADSIIVYADDQTITKQIIPWSVDIDVVNSIVDTDGNIVSPNKISNSGSYVGQTINWNQLPTDLEEVSYNFSYIQQYVNNNGFTTYVRFSGKVVQPITQTKEMYTVTFIDQSVIYNSAAVSTDDLITQPISPTKDGYTFVGWNTVADGSGINWNFTENTMPANDITLYAQYTLNPITQPTESNTTTNNPIVLPTTGEKTSELLLFGLGMLFSASVIILSKKRMN</sequence>
<evidence type="ECO:0000256" key="1">
    <source>
        <dbReference type="ARBA" id="ARBA00004196"/>
    </source>
</evidence>
<dbReference type="OrthoDB" id="2364935at2"/>
<keyword evidence="9" id="KW-0812">Transmembrane</keyword>
<gene>
    <name evidence="12" type="ORF">FEZ08_06320</name>
</gene>
<dbReference type="InterPro" id="IPR019931">
    <property type="entry name" value="LPXTG_anchor"/>
</dbReference>
<feature type="domain" description="Gram-positive cocci surface proteins LPxTG" evidence="11">
    <location>
        <begin position="361"/>
        <end position="393"/>
    </location>
</feature>
<feature type="chain" id="PRO_5038841769" evidence="10">
    <location>
        <begin position="26"/>
        <end position="393"/>
    </location>
</feature>
<keyword evidence="9" id="KW-0472">Membrane</keyword>
<dbReference type="GO" id="GO:0030313">
    <property type="term" value="C:cell envelope"/>
    <property type="evidence" value="ECO:0007669"/>
    <property type="project" value="UniProtKB-SubCell"/>
</dbReference>
<keyword evidence="13" id="KW-1185">Reference proteome</keyword>
<name>A0A5R8QCS7_9FIRM</name>
<reference evidence="12 13" key="1">
    <citation type="submission" date="2019-05" db="EMBL/GenBank/DDBJ databases">
        <title>Culicoidintestinum kansasii gen. nov., sp. nov. from the gastrointestinal tract of the biting midge, Culicoides sonorensis.</title>
        <authorList>
            <person name="Neupane S."/>
            <person name="Ghosh A."/>
            <person name="Gunther S."/>
            <person name="Martin K."/>
            <person name="Zurek L."/>
        </authorList>
    </citation>
    <scope>NUCLEOTIDE SEQUENCE [LARGE SCALE GENOMIC DNA]</scope>
    <source>
        <strain evidence="12 13">CS-1</strain>
    </source>
</reference>
<dbReference type="SUPFAM" id="SSF52075">
    <property type="entry name" value="Outer arm dynein light chain 1"/>
    <property type="match status" value="1"/>
</dbReference>
<comment type="caution">
    <text evidence="12">The sequence shown here is derived from an EMBL/GenBank/DDBJ whole genome shotgun (WGS) entry which is preliminary data.</text>
</comment>
<dbReference type="Proteomes" id="UP000306912">
    <property type="component" value="Unassembled WGS sequence"/>
</dbReference>
<dbReference type="InterPro" id="IPR032675">
    <property type="entry name" value="LRR_dom_sf"/>
</dbReference>
<evidence type="ECO:0000256" key="5">
    <source>
        <dbReference type="ARBA" id="ARBA00022614"/>
    </source>
</evidence>
<dbReference type="RefSeq" id="WP_138190869.1">
    <property type="nucleotide sequence ID" value="NZ_VBWP01000004.1"/>
</dbReference>
<dbReference type="InterPro" id="IPR042229">
    <property type="entry name" value="Listeria/Bacterioides_rpt_sf"/>
</dbReference>
<comment type="similarity">
    <text evidence="2">Belongs to the internalin family.</text>
</comment>
<dbReference type="PANTHER" id="PTHR46652:SF3">
    <property type="entry name" value="LEUCINE-RICH REPEAT-CONTAINING PROTEIN 9"/>
    <property type="match status" value="1"/>
</dbReference>
<evidence type="ECO:0000256" key="9">
    <source>
        <dbReference type="SAM" id="Phobius"/>
    </source>
</evidence>
<dbReference type="AlphaFoldDB" id="A0A5R8QCS7"/>
<dbReference type="InterPro" id="IPR013378">
    <property type="entry name" value="InlB-like_B-rpt"/>
</dbReference>
<feature type="transmembrane region" description="Helical" evidence="9">
    <location>
        <begin position="371"/>
        <end position="388"/>
    </location>
</feature>
<evidence type="ECO:0000256" key="3">
    <source>
        <dbReference type="ARBA" id="ARBA00022512"/>
    </source>
</evidence>
<evidence type="ECO:0000256" key="10">
    <source>
        <dbReference type="SAM" id="SignalP"/>
    </source>
</evidence>
<dbReference type="NCBIfam" id="TIGR02543">
    <property type="entry name" value="List_Bact_rpt"/>
    <property type="match status" value="1"/>
</dbReference>
<evidence type="ECO:0000256" key="7">
    <source>
        <dbReference type="ARBA" id="ARBA00022737"/>
    </source>
</evidence>
<dbReference type="InterPro" id="IPR050836">
    <property type="entry name" value="SDS22/Internalin_LRR"/>
</dbReference>
<evidence type="ECO:0000256" key="2">
    <source>
        <dbReference type="ARBA" id="ARBA00009432"/>
    </source>
</evidence>
<dbReference type="Gene3D" id="3.80.10.10">
    <property type="entry name" value="Ribonuclease Inhibitor"/>
    <property type="match status" value="1"/>
</dbReference>
<dbReference type="Pfam" id="PF09479">
    <property type="entry name" value="Flg_new"/>
    <property type="match status" value="1"/>
</dbReference>
<keyword evidence="9" id="KW-1133">Transmembrane helix</keyword>
<keyword evidence="4" id="KW-0964">Secreted</keyword>
<dbReference type="InParanoid" id="A0A5R8QCS7"/>
<comment type="subcellular location">
    <subcellularLocation>
        <location evidence="1">Cell envelope</location>
    </subcellularLocation>
</comment>
<evidence type="ECO:0000259" key="11">
    <source>
        <dbReference type="PROSITE" id="PS50847"/>
    </source>
</evidence>
<organism evidence="12 13">
    <name type="scientific">Culicoidibacter larvae</name>
    <dbReference type="NCBI Taxonomy" id="2579976"/>
    <lineage>
        <taxon>Bacteria</taxon>
        <taxon>Bacillati</taxon>
        <taxon>Bacillota</taxon>
        <taxon>Culicoidibacteria</taxon>
        <taxon>Culicoidibacterales</taxon>
        <taxon>Culicoidibacteraceae</taxon>
        <taxon>Culicoidibacter</taxon>
    </lineage>
</organism>